<dbReference type="GO" id="GO:0003677">
    <property type="term" value="F:DNA binding"/>
    <property type="evidence" value="ECO:0007669"/>
    <property type="project" value="UniProtKB-KW"/>
</dbReference>
<dbReference type="GO" id="GO:0003700">
    <property type="term" value="F:DNA-binding transcription factor activity"/>
    <property type="evidence" value="ECO:0007669"/>
    <property type="project" value="InterPro"/>
</dbReference>
<dbReference type="GO" id="GO:0097367">
    <property type="term" value="F:carbohydrate derivative binding"/>
    <property type="evidence" value="ECO:0007669"/>
    <property type="project" value="InterPro"/>
</dbReference>
<sequence>MSTFIKINAMRDNLSSSEQALADYVLAQPQSIRNLSSQKLAQQVGVSQSSVVKFTQKLGYKGYPDFKFAINDSLRTQQDKSHPPLHGQISLDDPFEAVGEKLLASKVSVLTNTRAVNEQGAYEKAETLLQKANRILICGVGGSALVARDFSFKLQKLGMAAVAESDNHIQLANVANYGPKDLLFVISESGETREEVAVTELAKANHCTIISLTGYGHNSISKLANARLYTVSEEDSARLSSILARTAQEFVIDTLFILLTQASGRGRKMLEASNKAVQHYRHKNR</sequence>
<evidence type="ECO:0000256" key="1">
    <source>
        <dbReference type="ARBA" id="ARBA00023015"/>
    </source>
</evidence>
<protein>
    <submittedName>
        <fullName evidence="6">RpiR family transcriptional regulator</fullName>
    </submittedName>
</protein>
<evidence type="ECO:0000256" key="2">
    <source>
        <dbReference type="ARBA" id="ARBA00023125"/>
    </source>
</evidence>
<dbReference type="Pfam" id="PF01380">
    <property type="entry name" value="SIS"/>
    <property type="match status" value="1"/>
</dbReference>
<dbReference type="Pfam" id="PF01418">
    <property type="entry name" value="HTH_6"/>
    <property type="match status" value="1"/>
</dbReference>
<proteinExistence type="predicted"/>
<organism evidence="6 7">
    <name type="scientific">Lacimicrobium alkaliphilum</name>
    <dbReference type="NCBI Taxonomy" id="1526571"/>
    <lineage>
        <taxon>Bacteria</taxon>
        <taxon>Pseudomonadati</taxon>
        <taxon>Pseudomonadota</taxon>
        <taxon>Gammaproteobacteria</taxon>
        <taxon>Alteromonadales</taxon>
        <taxon>Alteromonadaceae</taxon>
        <taxon>Lacimicrobium</taxon>
    </lineage>
</organism>
<dbReference type="RefSeq" id="WP_062482581.1">
    <property type="nucleotide sequence ID" value="NZ_CP013650.1"/>
</dbReference>
<dbReference type="PROSITE" id="PS51071">
    <property type="entry name" value="HTH_RPIR"/>
    <property type="match status" value="1"/>
</dbReference>
<dbReference type="SUPFAM" id="SSF46689">
    <property type="entry name" value="Homeodomain-like"/>
    <property type="match status" value="1"/>
</dbReference>
<evidence type="ECO:0000313" key="6">
    <source>
        <dbReference type="EMBL" id="ALS99706.1"/>
    </source>
</evidence>
<dbReference type="PROSITE" id="PS51464">
    <property type="entry name" value="SIS"/>
    <property type="match status" value="1"/>
</dbReference>
<keyword evidence="3" id="KW-0804">Transcription</keyword>
<dbReference type="AlphaFoldDB" id="A0A0U2RQN2"/>
<dbReference type="Gene3D" id="1.10.10.10">
    <property type="entry name" value="Winged helix-like DNA-binding domain superfamily/Winged helix DNA-binding domain"/>
    <property type="match status" value="1"/>
</dbReference>
<evidence type="ECO:0000256" key="3">
    <source>
        <dbReference type="ARBA" id="ARBA00023163"/>
    </source>
</evidence>
<dbReference type="PANTHER" id="PTHR30514:SF17">
    <property type="entry name" value="HTH-TYPE TRANSCRIPTIONAL REGULATOR MURR"/>
    <property type="match status" value="1"/>
</dbReference>
<feature type="domain" description="HTH rpiR-type" evidence="4">
    <location>
        <begin position="1"/>
        <end position="77"/>
    </location>
</feature>
<keyword evidence="1" id="KW-0805">Transcription regulation</keyword>
<dbReference type="InterPro" id="IPR001347">
    <property type="entry name" value="SIS_dom"/>
</dbReference>
<dbReference type="InterPro" id="IPR009057">
    <property type="entry name" value="Homeodomain-like_sf"/>
</dbReference>
<evidence type="ECO:0000313" key="7">
    <source>
        <dbReference type="Proteomes" id="UP000068447"/>
    </source>
</evidence>
<dbReference type="InterPro" id="IPR047640">
    <property type="entry name" value="RpiR-like"/>
</dbReference>
<name>A0A0U2RQN2_9ALTE</name>
<dbReference type="InterPro" id="IPR046348">
    <property type="entry name" value="SIS_dom_sf"/>
</dbReference>
<keyword evidence="7" id="KW-1185">Reference proteome</keyword>
<evidence type="ECO:0000259" key="4">
    <source>
        <dbReference type="PROSITE" id="PS51071"/>
    </source>
</evidence>
<dbReference type="Gene3D" id="3.40.50.10490">
    <property type="entry name" value="Glucose-6-phosphate isomerase like protein, domain 1"/>
    <property type="match status" value="1"/>
</dbReference>
<evidence type="ECO:0000259" key="5">
    <source>
        <dbReference type="PROSITE" id="PS51464"/>
    </source>
</evidence>
<dbReference type="InterPro" id="IPR000281">
    <property type="entry name" value="HTH_RpiR"/>
</dbReference>
<dbReference type="GO" id="GO:1901135">
    <property type="term" value="P:carbohydrate derivative metabolic process"/>
    <property type="evidence" value="ECO:0007669"/>
    <property type="project" value="InterPro"/>
</dbReference>
<dbReference type="CDD" id="cd05013">
    <property type="entry name" value="SIS_RpiR"/>
    <property type="match status" value="1"/>
</dbReference>
<dbReference type="STRING" id="1526571.AT746_16490"/>
<dbReference type="PANTHER" id="PTHR30514">
    <property type="entry name" value="GLUCOKINASE"/>
    <property type="match status" value="1"/>
</dbReference>
<dbReference type="EMBL" id="CP013650">
    <property type="protein sequence ID" value="ALS99706.1"/>
    <property type="molecule type" value="Genomic_DNA"/>
</dbReference>
<reference evidence="6 7" key="1">
    <citation type="submission" date="2015-12" db="EMBL/GenBank/DDBJ databases">
        <title>Complete genome of Lacimicrobium alkaliphilum KCTC 32984.</title>
        <authorList>
            <person name="Kim S.-G."/>
            <person name="Lee Y.-J."/>
        </authorList>
    </citation>
    <scope>NUCLEOTIDE SEQUENCE [LARGE SCALE GENOMIC DNA]</scope>
    <source>
        <strain evidence="6 7">YelD216</strain>
    </source>
</reference>
<gene>
    <name evidence="6" type="ORF">AT746_16490</name>
</gene>
<dbReference type="SUPFAM" id="SSF53697">
    <property type="entry name" value="SIS domain"/>
    <property type="match status" value="1"/>
</dbReference>
<dbReference type="Proteomes" id="UP000068447">
    <property type="component" value="Chromosome"/>
</dbReference>
<dbReference type="OrthoDB" id="3684496at2"/>
<keyword evidence="2" id="KW-0238">DNA-binding</keyword>
<dbReference type="InterPro" id="IPR035472">
    <property type="entry name" value="RpiR-like_SIS"/>
</dbReference>
<dbReference type="KEGG" id="lal:AT746_16490"/>
<dbReference type="InterPro" id="IPR036388">
    <property type="entry name" value="WH-like_DNA-bd_sf"/>
</dbReference>
<feature type="domain" description="SIS" evidence="5">
    <location>
        <begin position="125"/>
        <end position="265"/>
    </location>
</feature>
<accession>A0A0U2RQN2</accession>